<gene>
    <name evidence="3" type="ORF">AVDCRST_MAG91-687</name>
</gene>
<name>A0A6J4SAJ2_9SPHN</name>
<evidence type="ECO:0000313" key="3">
    <source>
        <dbReference type="EMBL" id="CAA9493801.1"/>
    </source>
</evidence>
<dbReference type="InterPro" id="IPR013424">
    <property type="entry name" value="Ice-binding_C"/>
</dbReference>
<evidence type="ECO:0000256" key="1">
    <source>
        <dbReference type="SAM" id="SignalP"/>
    </source>
</evidence>
<dbReference type="AlphaFoldDB" id="A0A6J4SAJ2"/>
<feature type="signal peptide" evidence="1">
    <location>
        <begin position="1"/>
        <end position="25"/>
    </location>
</feature>
<feature type="chain" id="PRO_5026845696" description="Ice-binding protein C-terminal domain-containing protein" evidence="1">
    <location>
        <begin position="26"/>
        <end position="184"/>
    </location>
</feature>
<keyword evidence="1" id="KW-0732">Signal</keyword>
<dbReference type="NCBIfam" id="NF035944">
    <property type="entry name" value="PEPxxWA-CTERM"/>
    <property type="match status" value="1"/>
</dbReference>
<accession>A0A6J4SAJ2</accession>
<protein>
    <recommendedName>
        <fullName evidence="2">Ice-binding protein C-terminal domain-containing protein</fullName>
    </recommendedName>
</protein>
<dbReference type="EMBL" id="CADCVX010000163">
    <property type="protein sequence ID" value="CAA9493801.1"/>
    <property type="molecule type" value="Genomic_DNA"/>
</dbReference>
<sequence>MTNRFRLFVATALTGAALVATPCSAARFFDFSYSGLGIAASGRLTTNDTPSRGALTITDVTGQRNGATIDRLFPAGTTVDEDGNTIDNRLFTSMPFLSFNGFGFGTVGSDALFNPFFAETEYQEFVSINGVGIASQIIDFSLAEVSVSSAVPEPGAWAMMLVGFGAVGFAMRRRPNTTVSVRFA</sequence>
<dbReference type="NCBIfam" id="TIGR02595">
    <property type="entry name" value="PEP_CTERM"/>
    <property type="match status" value="1"/>
</dbReference>
<feature type="domain" description="Ice-binding protein C-terminal" evidence="2">
    <location>
        <begin position="150"/>
        <end position="174"/>
    </location>
</feature>
<proteinExistence type="predicted"/>
<organism evidence="3">
    <name type="scientific">uncultured Sphingomonadaceae bacterium</name>
    <dbReference type="NCBI Taxonomy" id="169976"/>
    <lineage>
        <taxon>Bacteria</taxon>
        <taxon>Pseudomonadati</taxon>
        <taxon>Pseudomonadota</taxon>
        <taxon>Alphaproteobacteria</taxon>
        <taxon>Sphingomonadales</taxon>
        <taxon>Sphingomonadaceae</taxon>
        <taxon>environmental samples</taxon>
    </lineage>
</organism>
<reference evidence="3" key="1">
    <citation type="submission" date="2020-02" db="EMBL/GenBank/DDBJ databases">
        <authorList>
            <person name="Meier V. D."/>
        </authorList>
    </citation>
    <scope>NUCLEOTIDE SEQUENCE</scope>
    <source>
        <strain evidence="3">AVDCRST_MAG91</strain>
    </source>
</reference>
<evidence type="ECO:0000259" key="2">
    <source>
        <dbReference type="Pfam" id="PF07589"/>
    </source>
</evidence>
<dbReference type="Pfam" id="PF07589">
    <property type="entry name" value="PEP-CTERM"/>
    <property type="match status" value="1"/>
</dbReference>